<reference evidence="3" key="1">
    <citation type="submission" date="2016-10" db="EMBL/GenBank/DDBJ databases">
        <authorList>
            <person name="Varghese N."/>
        </authorList>
    </citation>
    <scope>NUCLEOTIDE SEQUENCE [LARGE SCALE GENOMIC DNA]</scope>
    <source>
        <strain evidence="3">CGMCC 1.12284</strain>
    </source>
</reference>
<keyword evidence="1" id="KW-0812">Transmembrane</keyword>
<gene>
    <name evidence="2" type="ORF">SAMN05216285_2259</name>
</gene>
<dbReference type="STRING" id="1202768.SAMN05216285_2259"/>
<name>A0A1I0P8L4_9EURY</name>
<keyword evidence="1" id="KW-0472">Membrane</keyword>
<organism evidence="2 3">
    <name type="scientific">Natrinema salifodinae</name>
    <dbReference type="NCBI Taxonomy" id="1202768"/>
    <lineage>
        <taxon>Archaea</taxon>
        <taxon>Methanobacteriati</taxon>
        <taxon>Methanobacteriota</taxon>
        <taxon>Stenosarchaea group</taxon>
        <taxon>Halobacteria</taxon>
        <taxon>Halobacteriales</taxon>
        <taxon>Natrialbaceae</taxon>
        <taxon>Natrinema</taxon>
    </lineage>
</organism>
<keyword evidence="1" id="KW-1133">Transmembrane helix</keyword>
<protein>
    <submittedName>
        <fullName evidence="2">Uncharacterized protein</fullName>
    </submittedName>
</protein>
<feature type="transmembrane region" description="Helical" evidence="1">
    <location>
        <begin position="55"/>
        <end position="73"/>
    </location>
</feature>
<keyword evidence="3" id="KW-1185">Reference proteome</keyword>
<sequence>MDRARIELICLWWALMPHEDNDAIPKIVALILVGLWSAITLSLTLEGVAAVAPPYYGVFTALVFLLVGRLWNIEVERLLPTGK</sequence>
<accession>A0A1I0P8L4</accession>
<dbReference type="EMBL" id="FOIS01000003">
    <property type="protein sequence ID" value="SEW10473.1"/>
    <property type="molecule type" value="Genomic_DNA"/>
</dbReference>
<evidence type="ECO:0000313" key="2">
    <source>
        <dbReference type="EMBL" id="SEW10473.1"/>
    </source>
</evidence>
<dbReference type="AlphaFoldDB" id="A0A1I0P8L4"/>
<dbReference type="Proteomes" id="UP000183275">
    <property type="component" value="Unassembled WGS sequence"/>
</dbReference>
<evidence type="ECO:0000313" key="3">
    <source>
        <dbReference type="Proteomes" id="UP000183275"/>
    </source>
</evidence>
<proteinExistence type="predicted"/>
<feature type="transmembrane region" description="Helical" evidence="1">
    <location>
        <begin position="23"/>
        <end position="43"/>
    </location>
</feature>
<evidence type="ECO:0000256" key="1">
    <source>
        <dbReference type="SAM" id="Phobius"/>
    </source>
</evidence>